<comment type="caution">
    <text evidence="1">The sequence shown here is derived from an EMBL/GenBank/DDBJ whole genome shotgun (WGS) entry which is preliminary data.</text>
</comment>
<organism evidence="1 2">
    <name type="scientific">Shewanella submarina</name>
    <dbReference type="NCBI Taxonomy" id="2016376"/>
    <lineage>
        <taxon>Bacteria</taxon>
        <taxon>Pseudomonadati</taxon>
        <taxon>Pseudomonadota</taxon>
        <taxon>Gammaproteobacteria</taxon>
        <taxon>Alteromonadales</taxon>
        <taxon>Shewanellaceae</taxon>
        <taxon>Shewanella</taxon>
    </lineage>
</organism>
<name>A0ABV7G6U2_9GAMM</name>
<gene>
    <name evidence="1" type="ORF">ACFOE0_03375</name>
</gene>
<accession>A0ABV7G6U2</accession>
<dbReference type="EMBL" id="JBHRTD010000006">
    <property type="protein sequence ID" value="MFC3137224.1"/>
    <property type="molecule type" value="Genomic_DNA"/>
</dbReference>
<proteinExistence type="predicted"/>
<reference evidence="2" key="1">
    <citation type="journal article" date="2019" name="Int. J. Syst. Evol. Microbiol.">
        <title>The Global Catalogue of Microorganisms (GCM) 10K type strain sequencing project: providing services to taxonomists for standard genome sequencing and annotation.</title>
        <authorList>
            <consortium name="The Broad Institute Genomics Platform"/>
            <consortium name="The Broad Institute Genome Sequencing Center for Infectious Disease"/>
            <person name="Wu L."/>
            <person name="Ma J."/>
        </authorList>
    </citation>
    <scope>NUCLEOTIDE SEQUENCE [LARGE SCALE GENOMIC DNA]</scope>
    <source>
        <strain evidence="2">KCTC 52277</strain>
    </source>
</reference>
<protein>
    <submittedName>
        <fullName evidence="1">Uncharacterized protein</fullName>
    </submittedName>
</protein>
<sequence>MKPILVFTLAFFSTQVESHEIKDIRWPDSSVFFNHSERSAEYSLPIGKIVLQEEDSELRTAGYHPVDSLWLEGALNRKVFDFPKQDSPNHVEKMIKTQLARHSYSIQFECKALQCGDIAGWKKWVAPHIAGTEESQRVIVASRLFDNSNANYVLVHISDIESEPRMLLDFIATQPDTPAVKEAE</sequence>
<dbReference type="Proteomes" id="UP001595621">
    <property type="component" value="Unassembled WGS sequence"/>
</dbReference>
<keyword evidence="2" id="KW-1185">Reference proteome</keyword>
<evidence type="ECO:0000313" key="1">
    <source>
        <dbReference type="EMBL" id="MFC3137224.1"/>
    </source>
</evidence>
<dbReference type="RefSeq" id="WP_248935456.1">
    <property type="nucleotide sequence ID" value="NZ_JAKILF010000002.1"/>
</dbReference>
<evidence type="ECO:0000313" key="2">
    <source>
        <dbReference type="Proteomes" id="UP001595621"/>
    </source>
</evidence>